<keyword evidence="1 2" id="KW-0694">RNA-binding</keyword>
<dbReference type="InterPro" id="IPR000504">
    <property type="entry name" value="RRM_dom"/>
</dbReference>
<gene>
    <name evidence="5" type="ORF">WJX84_007983</name>
</gene>
<feature type="region of interest" description="Disordered" evidence="3">
    <location>
        <begin position="1"/>
        <end position="34"/>
    </location>
</feature>
<comment type="caution">
    <text evidence="5">The sequence shown here is derived from an EMBL/GenBank/DDBJ whole genome shotgun (WGS) entry which is preliminary data.</text>
</comment>
<evidence type="ECO:0000256" key="3">
    <source>
        <dbReference type="SAM" id="MobiDB-lite"/>
    </source>
</evidence>
<dbReference type="AlphaFoldDB" id="A0AAW1TAL9"/>
<feature type="region of interest" description="Disordered" evidence="3">
    <location>
        <begin position="129"/>
        <end position="160"/>
    </location>
</feature>
<feature type="compositionally biased region" description="Gly residues" evidence="3">
    <location>
        <begin position="571"/>
        <end position="617"/>
    </location>
</feature>
<dbReference type="SMART" id="SM00360">
    <property type="entry name" value="RRM"/>
    <property type="match status" value="3"/>
</dbReference>
<keyword evidence="6" id="KW-1185">Reference proteome</keyword>
<protein>
    <recommendedName>
        <fullName evidence="4">RRM domain-containing protein</fullName>
    </recommendedName>
</protein>
<dbReference type="Gene3D" id="3.30.70.330">
    <property type="match status" value="3"/>
</dbReference>
<dbReference type="InterPro" id="IPR012677">
    <property type="entry name" value="Nucleotide-bd_a/b_plait_sf"/>
</dbReference>
<evidence type="ECO:0000313" key="6">
    <source>
        <dbReference type="Proteomes" id="UP001485043"/>
    </source>
</evidence>
<dbReference type="GO" id="GO:0003723">
    <property type="term" value="F:RNA binding"/>
    <property type="evidence" value="ECO:0007669"/>
    <property type="project" value="UniProtKB-UniRule"/>
</dbReference>
<sequence length="617" mass="63088">MSAEDNAAEAMEATDYGEEPVAETTEPAPAEADVTVTTVETAVQEDGLTQQTVTETATDLAAGAVVETQKTTAEQPDGTVEEVLKTTIVNGDAAAADEAADMIEAEAADTTQAAAHTAEAVDGIEPTAAGEAAAAQDTTMNGTAEPAPGGQADTDPEPENPLDLPPHGCEVFVGGVPRTATEEMLKEFAERAGPIFSCSLLKDPGNPGTNRGYGFIKYKEKAVADKAMETLHQEALSQFPENKLRVSSSQSKNKIYVGNIPRAFSQEEIESALKSHVVGLTAVEVLQSKDFPGQNRGFCFLEFYNHACAQKAKTTLDTGSFKMGDRVLTISYAEPRRDDTQPQQKEVKACYVGHLPEDVTEDKLKEAFAPIAEVIKVVLPGGKDGKKYREYGFVHFNDRAQAVKAVEDFGNGTFLPKIGEASLEVKMAKPQVQQDKPGFGDYGRGGGFGGQAGGRGRGGRGYGARNDFGGGGGYGGGYDSYGGMGYDDGSGYGAASAADYSGYGGYAGYGGYGGAGYGAQAPVGMVPMMLPNGQVGYVLSGGAGAAGGMGGAAGGYGAAGAGGPVRTMSGGRRGGGGSYGGSTGGGRGRGGRGGASGGYSRGGGRSGGGGGQRYQPY</sequence>
<dbReference type="Pfam" id="PF00076">
    <property type="entry name" value="RRM_1"/>
    <property type="match status" value="3"/>
</dbReference>
<dbReference type="InterPro" id="IPR035979">
    <property type="entry name" value="RBD_domain_sf"/>
</dbReference>
<evidence type="ECO:0000256" key="2">
    <source>
        <dbReference type="PROSITE-ProRule" id="PRU00176"/>
    </source>
</evidence>
<evidence type="ECO:0000313" key="5">
    <source>
        <dbReference type="EMBL" id="KAK9866862.1"/>
    </source>
</evidence>
<feature type="domain" description="RRM" evidence="4">
    <location>
        <begin position="253"/>
        <end position="335"/>
    </location>
</feature>
<accession>A0AAW1TAL9</accession>
<proteinExistence type="predicted"/>
<dbReference type="PANTHER" id="PTHR21245">
    <property type="entry name" value="HETEROGENEOUS NUCLEAR RIBONUCLEOPROTEIN"/>
    <property type="match status" value="1"/>
</dbReference>
<dbReference type="CDD" id="cd00590">
    <property type="entry name" value="RRM_SF"/>
    <property type="match status" value="1"/>
</dbReference>
<feature type="domain" description="RRM" evidence="4">
    <location>
        <begin position="348"/>
        <end position="430"/>
    </location>
</feature>
<feature type="region of interest" description="Disordered" evidence="3">
    <location>
        <begin position="567"/>
        <end position="617"/>
    </location>
</feature>
<dbReference type="SUPFAM" id="SSF54928">
    <property type="entry name" value="RNA-binding domain, RBD"/>
    <property type="match status" value="3"/>
</dbReference>
<dbReference type="EMBL" id="JALJOV010000128">
    <property type="protein sequence ID" value="KAK9866862.1"/>
    <property type="molecule type" value="Genomic_DNA"/>
</dbReference>
<name>A0AAW1TAL9_9CHLO</name>
<dbReference type="PROSITE" id="PS50102">
    <property type="entry name" value="RRM"/>
    <property type="match status" value="3"/>
</dbReference>
<evidence type="ECO:0000256" key="1">
    <source>
        <dbReference type="ARBA" id="ARBA00022884"/>
    </source>
</evidence>
<reference evidence="5 6" key="1">
    <citation type="journal article" date="2024" name="Nat. Commun.">
        <title>Phylogenomics reveals the evolutionary origins of lichenization in chlorophyte algae.</title>
        <authorList>
            <person name="Puginier C."/>
            <person name="Libourel C."/>
            <person name="Otte J."/>
            <person name="Skaloud P."/>
            <person name="Haon M."/>
            <person name="Grisel S."/>
            <person name="Petersen M."/>
            <person name="Berrin J.G."/>
            <person name="Delaux P.M."/>
            <person name="Dal Grande F."/>
            <person name="Keller J."/>
        </authorList>
    </citation>
    <scope>NUCLEOTIDE SEQUENCE [LARGE SCALE GENOMIC DNA]</scope>
    <source>
        <strain evidence="5 6">SAG 2523</strain>
    </source>
</reference>
<evidence type="ECO:0000259" key="4">
    <source>
        <dbReference type="PROSITE" id="PS50102"/>
    </source>
</evidence>
<feature type="compositionally biased region" description="Low complexity" evidence="3">
    <location>
        <begin position="22"/>
        <end position="34"/>
    </location>
</feature>
<dbReference type="Proteomes" id="UP001485043">
    <property type="component" value="Unassembled WGS sequence"/>
</dbReference>
<organism evidence="5 6">
    <name type="scientific">Apatococcus fuscideae</name>
    <dbReference type="NCBI Taxonomy" id="2026836"/>
    <lineage>
        <taxon>Eukaryota</taxon>
        <taxon>Viridiplantae</taxon>
        <taxon>Chlorophyta</taxon>
        <taxon>core chlorophytes</taxon>
        <taxon>Trebouxiophyceae</taxon>
        <taxon>Chlorellales</taxon>
        <taxon>Chlorellaceae</taxon>
        <taxon>Apatococcus</taxon>
    </lineage>
</organism>
<feature type="domain" description="RRM" evidence="4">
    <location>
        <begin position="169"/>
        <end position="251"/>
    </location>
</feature>